<organism evidence="3 4">
    <name type="scientific">Mytilus coruscus</name>
    <name type="common">Sea mussel</name>
    <dbReference type="NCBI Taxonomy" id="42192"/>
    <lineage>
        <taxon>Eukaryota</taxon>
        <taxon>Metazoa</taxon>
        <taxon>Spiralia</taxon>
        <taxon>Lophotrochozoa</taxon>
        <taxon>Mollusca</taxon>
        <taxon>Bivalvia</taxon>
        <taxon>Autobranchia</taxon>
        <taxon>Pteriomorphia</taxon>
        <taxon>Mytilida</taxon>
        <taxon>Mytiloidea</taxon>
        <taxon>Mytilidae</taxon>
        <taxon>Mytilinae</taxon>
        <taxon>Mytilus</taxon>
    </lineage>
</organism>
<reference evidence="3 4" key="1">
    <citation type="submission" date="2020-06" db="EMBL/GenBank/DDBJ databases">
        <authorList>
            <person name="Li R."/>
            <person name="Bekaert M."/>
        </authorList>
    </citation>
    <scope>NUCLEOTIDE SEQUENCE [LARGE SCALE GENOMIC DNA]</scope>
    <source>
        <strain evidence="4">wild</strain>
    </source>
</reference>
<dbReference type="Proteomes" id="UP000507470">
    <property type="component" value="Unassembled WGS sequence"/>
</dbReference>
<sequence length="170" mass="19899">MIKNLRQKELTLKFLMIQTLIWIYQVLLSFKSTLMKKKFSLRDVPTKDDLVDITKDLVKTSDLENLVTGIVKELFYKFESSLETMKDKISKIEKEMEEKVDTLSIENEHLNKRLDAVSSHISPIKTDLAEKAKVANLSSNYNEQYSRKTIPRCLTFQEEINKTFARISFK</sequence>
<protein>
    <submittedName>
        <fullName evidence="3">Uncharacterized protein</fullName>
    </submittedName>
</protein>
<evidence type="ECO:0000256" key="1">
    <source>
        <dbReference type="SAM" id="Coils"/>
    </source>
</evidence>
<evidence type="ECO:0000256" key="2">
    <source>
        <dbReference type="SAM" id="Phobius"/>
    </source>
</evidence>
<feature type="transmembrane region" description="Helical" evidence="2">
    <location>
        <begin position="12"/>
        <end position="30"/>
    </location>
</feature>
<name>A0A6J8EMU5_MYTCO</name>
<evidence type="ECO:0000313" key="4">
    <source>
        <dbReference type="Proteomes" id="UP000507470"/>
    </source>
</evidence>
<keyword evidence="1" id="KW-0175">Coiled coil</keyword>
<evidence type="ECO:0000313" key="3">
    <source>
        <dbReference type="EMBL" id="CAC5421788.1"/>
    </source>
</evidence>
<feature type="coiled-coil region" evidence="1">
    <location>
        <begin position="82"/>
        <end position="113"/>
    </location>
</feature>
<gene>
    <name evidence="3" type="ORF">MCOR_53878</name>
</gene>
<keyword evidence="2" id="KW-0812">Transmembrane</keyword>
<dbReference type="AlphaFoldDB" id="A0A6J8EMU5"/>
<accession>A0A6J8EMU5</accession>
<keyword evidence="4" id="KW-1185">Reference proteome</keyword>
<keyword evidence="2" id="KW-0472">Membrane</keyword>
<dbReference type="EMBL" id="CACVKT020009374">
    <property type="protein sequence ID" value="CAC5421788.1"/>
    <property type="molecule type" value="Genomic_DNA"/>
</dbReference>
<proteinExistence type="predicted"/>
<keyword evidence="2" id="KW-1133">Transmembrane helix</keyword>